<gene>
    <name evidence="2" type="ORF">CQ405_00300</name>
</gene>
<name>A0A2P8R3F2_9BACT</name>
<dbReference type="EMBL" id="PDHH01000001">
    <property type="protein sequence ID" value="PSM53030.1"/>
    <property type="molecule type" value="Genomic_DNA"/>
</dbReference>
<evidence type="ECO:0000313" key="3">
    <source>
        <dbReference type="Proteomes" id="UP000240535"/>
    </source>
</evidence>
<protein>
    <recommendedName>
        <fullName evidence="4">Galanin</fullName>
    </recommendedName>
</protein>
<feature type="transmembrane region" description="Helical" evidence="1">
    <location>
        <begin position="59"/>
        <end position="81"/>
    </location>
</feature>
<proteinExistence type="predicted"/>
<reference evidence="3" key="1">
    <citation type="submission" date="2017-10" db="EMBL/GenBank/DDBJ databases">
        <title>Campylobacter species from seals.</title>
        <authorList>
            <person name="Gilbert M.J."/>
            <person name="Zomer A.L."/>
            <person name="Timmerman A.J."/>
            <person name="Duim B."/>
            <person name="Wagenaar J.A."/>
        </authorList>
    </citation>
    <scope>NUCLEOTIDE SEQUENCE [LARGE SCALE GENOMIC DNA]</scope>
    <source>
        <strain evidence="3">17S00004-5</strain>
    </source>
</reference>
<dbReference type="RefSeq" id="WP_106869407.1">
    <property type="nucleotide sequence ID" value="NZ_CP053841.1"/>
</dbReference>
<dbReference type="InterPro" id="IPR021484">
    <property type="entry name" value="DUF3137"/>
</dbReference>
<keyword evidence="1" id="KW-0472">Membrane</keyword>
<evidence type="ECO:0000256" key="1">
    <source>
        <dbReference type="SAM" id="Phobius"/>
    </source>
</evidence>
<keyword evidence="1" id="KW-0812">Transmembrane</keyword>
<keyword evidence="3" id="KW-1185">Reference proteome</keyword>
<evidence type="ECO:0000313" key="2">
    <source>
        <dbReference type="EMBL" id="PSM53030.1"/>
    </source>
</evidence>
<dbReference type="AlphaFoldDB" id="A0A2P8R3F2"/>
<accession>A0A2P8R3F2</accession>
<keyword evidence="1" id="KW-1133">Transmembrane helix</keyword>
<sequence>MTLLELEKARKDILRKFKWYKISAFFATFGIFIVAMTYFMAYGFNIFLELVQIIKNDSLIVRIIAIFMFIIFFYIVFTLQLEKIVNSQSKEFRKAFKQMYLAPYIKKLGYSYINYSHVNAVYLVKSRLFPSFSNQYGDDQISGNKNGVLFTFSDIYLEDRDDTHKIYLKLFQGLFFMANFNKNISSNTFVMQGNKPRQMNGLSLINMDNPIFNTKFQVYSDNIQNAMYILSPALMERINSLSNHMKCPLRISFIDGYIFIAIENNINNFEPDIHKSVITTNQAEKIKKDLEKILDIVNVLSLDSNLWINFKDDKKLN</sequence>
<dbReference type="Pfam" id="PF11335">
    <property type="entry name" value="DUF3137"/>
    <property type="match status" value="1"/>
</dbReference>
<dbReference type="OrthoDB" id="4960523at2"/>
<comment type="caution">
    <text evidence="2">The sequence shown here is derived from an EMBL/GenBank/DDBJ whole genome shotgun (WGS) entry which is preliminary data.</text>
</comment>
<evidence type="ECO:0008006" key="4">
    <source>
        <dbReference type="Google" id="ProtNLM"/>
    </source>
</evidence>
<feature type="transmembrane region" description="Helical" evidence="1">
    <location>
        <begin position="20"/>
        <end position="39"/>
    </location>
</feature>
<dbReference type="Proteomes" id="UP000240535">
    <property type="component" value="Unassembled WGS sequence"/>
</dbReference>
<organism evidence="2 3">
    <name type="scientific">Campylobacter blaseri</name>
    <dbReference type="NCBI Taxonomy" id="2042961"/>
    <lineage>
        <taxon>Bacteria</taxon>
        <taxon>Pseudomonadati</taxon>
        <taxon>Campylobacterota</taxon>
        <taxon>Epsilonproteobacteria</taxon>
        <taxon>Campylobacterales</taxon>
        <taxon>Campylobacteraceae</taxon>
        <taxon>Campylobacter</taxon>
    </lineage>
</organism>